<gene>
    <name evidence="2" type="ORF">A3J43_01745</name>
</gene>
<name>A0A1F7UKC1_9BACT</name>
<dbReference type="AlphaFoldDB" id="A0A1F7UKC1"/>
<evidence type="ECO:0000313" key="3">
    <source>
        <dbReference type="Proteomes" id="UP000176604"/>
    </source>
</evidence>
<evidence type="ECO:0000256" key="1">
    <source>
        <dbReference type="SAM" id="MobiDB-lite"/>
    </source>
</evidence>
<sequence>MHTSETPPFISPSEDENQITPQQVRISGEYCKKVSNYDRAEKALTGRTPEDLYIDSGIEKERLFPEGKMILYVGDPYQVMGKFIDNKNFVTIDYEFGEQTQFIYNEQSFRENLASAAPALVRAITSCISGDYGDDQYSEDQIELLKQTLEKLKKAIELTNNAPYVHDDPEGYQSKYKEVIQAWSDVKTVIVKERALLKQRSKKMKMKEDMELVPFAQKDMDDIWYLCLKAIRGFQDIPDFYEKVWYPLYEHMQEEQKKQGKVFDDKERDEFIDKNVRRFSDPLRLKKKTKESHVVQAMFPALPFGDETFDRFVASWSLSTHVFHRLDAKEFNHTWEVIMRVLKQEGEAFIFPLYYKGLPSESKERMVETLKTYGSEHPDFLWELWDIFKNKVDDPASACTLYIKKQKLALQNKESIPTG</sequence>
<accession>A0A1F7UKC1</accession>
<dbReference type="EMBL" id="MGEF01000038">
    <property type="protein sequence ID" value="OGL78157.1"/>
    <property type="molecule type" value="Genomic_DNA"/>
</dbReference>
<protein>
    <submittedName>
        <fullName evidence="2">Uncharacterized protein</fullName>
    </submittedName>
</protein>
<dbReference type="Proteomes" id="UP000176604">
    <property type="component" value="Unassembled WGS sequence"/>
</dbReference>
<feature type="region of interest" description="Disordered" evidence="1">
    <location>
        <begin position="1"/>
        <end position="20"/>
    </location>
</feature>
<comment type="caution">
    <text evidence="2">The sequence shown here is derived from an EMBL/GenBank/DDBJ whole genome shotgun (WGS) entry which is preliminary data.</text>
</comment>
<reference evidence="2 3" key="1">
    <citation type="journal article" date="2016" name="Nat. Commun.">
        <title>Thousands of microbial genomes shed light on interconnected biogeochemical processes in an aquifer system.</title>
        <authorList>
            <person name="Anantharaman K."/>
            <person name="Brown C.T."/>
            <person name="Hug L.A."/>
            <person name="Sharon I."/>
            <person name="Castelle C.J."/>
            <person name="Probst A.J."/>
            <person name="Thomas B.C."/>
            <person name="Singh A."/>
            <person name="Wilkins M.J."/>
            <person name="Karaoz U."/>
            <person name="Brodie E.L."/>
            <person name="Williams K.H."/>
            <person name="Hubbard S.S."/>
            <person name="Banfield J.F."/>
        </authorList>
    </citation>
    <scope>NUCLEOTIDE SEQUENCE [LARGE SCALE GENOMIC DNA]</scope>
</reference>
<proteinExistence type="predicted"/>
<evidence type="ECO:0000313" key="2">
    <source>
        <dbReference type="EMBL" id="OGL78157.1"/>
    </source>
</evidence>
<organism evidence="2 3">
    <name type="scientific">Candidatus Uhrbacteria bacterium RIFCSPHIGHO2_12_FULL_54_23</name>
    <dbReference type="NCBI Taxonomy" id="1802397"/>
    <lineage>
        <taxon>Bacteria</taxon>
        <taxon>Candidatus Uhriibacteriota</taxon>
    </lineage>
</organism>